<dbReference type="SUPFAM" id="SSF47384">
    <property type="entry name" value="Homodimeric domain of signal transducing histidine kinase"/>
    <property type="match status" value="1"/>
</dbReference>
<dbReference type="Gene3D" id="3.30.450.40">
    <property type="match status" value="1"/>
</dbReference>
<dbReference type="RefSeq" id="WP_107938393.1">
    <property type="nucleotide sequence ID" value="NZ_QANS01000001.1"/>
</dbReference>
<evidence type="ECO:0000256" key="12">
    <source>
        <dbReference type="ARBA" id="ARBA00023136"/>
    </source>
</evidence>
<dbReference type="InterPro" id="IPR052023">
    <property type="entry name" value="Histidine_kinase_KdpD"/>
</dbReference>
<dbReference type="PANTHER" id="PTHR45569">
    <property type="entry name" value="SENSOR PROTEIN KDPD"/>
    <property type="match status" value="1"/>
</dbReference>
<keyword evidence="7" id="KW-0547">Nucleotide-binding</keyword>
<protein>
    <recommendedName>
        <fullName evidence="3">histidine kinase</fullName>
        <ecNumber evidence="3">2.7.13.3</ecNumber>
    </recommendedName>
</protein>
<dbReference type="Pfam" id="PF02518">
    <property type="entry name" value="HATPase_c"/>
    <property type="match status" value="1"/>
</dbReference>
<keyword evidence="5" id="KW-0808">Transferase</keyword>
<evidence type="ECO:0000256" key="1">
    <source>
        <dbReference type="ARBA" id="ARBA00000085"/>
    </source>
</evidence>
<dbReference type="InterPro" id="IPR036890">
    <property type="entry name" value="HATPase_C_sf"/>
</dbReference>
<dbReference type="OrthoDB" id="9806130at2"/>
<dbReference type="AlphaFoldDB" id="A0A2T5MJE3"/>
<dbReference type="InterPro" id="IPR004358">
    <property type="entry name" value="Sig_transdc_His_kin-like_C"/>
</dbReference>
<dbReference type="SUPFAM" id="SSF55781">
    <property type="entry name" value="GAF domain-like"/>
    <property type="match status" value="1"/>
</dbReference>
<evidence type="ECO:0000313" key="16">
    <source>
        <dbReference type="Proteomes" id="UP000244248"/>
    </source>
</evidence>
<feature type="domain" description="Histidine kinase" evidence="14">
    <location>
        <begin position="296"/>
        <end position="516"/>
    </location>
</feature>
<dbReference type="EMBL" id="QANS01000001">
    <property type="protein sequence ID" value="PTU32684.1"/>
    <property type="molecule type" value="Genomic_DNA"/>
</dbReference>
<evidence type="ECO:0000256" key="5">
    <source>
        <dbReference type="ARBA" id="ARBA00022679"/>
    </source>
</evidence>
<evidence type="ECO:0000256" key="4">
    <source>
        <dbReference type="ARBA" id="ARBA00022553"/>
    </source>
</evidence>
<evidence type="ECO:0000256" key="7">
    <source>
        <dbReference type="ARBA" id="ARBA00022741"/>
    </source>
</evidence>
<dbReference type="Gene3D" id="1.20.120.620">
    <property type="entry name" value="Backbone structure of the membrane domain of e. Coli histidine kinase receptor kdpd"/>
    <property type="match status" value="1"/>
</dbReference>
<organism evidence="15 16">
    <name type="scientific">Stenotrophobium rhamnosiphilum</name>
    <dbReference type="NCBI Taxonomy" id="2029166"/>
    <lineage>
        <taxon>Bacteria</taxon>
        <taxon>Pseudomonadati</taxon>
        <taxon>Pseudomonadota</taxon>
        <taxon>Gammaproteobacteria</taxon>
        <taxon>Nevskiales</taxon>
        <taxon>Nevskiaceae</taxon>
        <taxon>Stenotrophobium</taxon>
    </lineage>
</organism>
<evidence type="ECO:0000256" key="9">
    <source>
        <dbReference type="ARBA" id="ARBA00022840"/>
    </source>
</evidence>
<evidence type="ECO:0000259" key="14">
    <source>
        <dbReference type="PROSITE" id="PS50109"/>
    </source>
</evidence>
<keyword evidence="12 13" id="KW-0472">Membrane</keyword>
<dbReference type="InterPro" id="IPR003594">
    <property type="entry name" value="HATPase_dom"/>
</dbReference>
<evidence type="ECO:0000256" key="3">
    <source>
        <dbReference type="ARBA" id="ARBA00012438"/>
    </source>
</evidence>
<dbReference type="SUPFAM" id="SSF55874">
    <property type="entry name" value="ATPase domain of HSP90 chaperone/DNA topoisomerase II/histidine kinase"/>
    <property type="match status" value="1"/>
</dbReference>
<dbReference type="InterPro" id="IPR036097">
    <property type="entry name" value="HisK_dim/P_sf"/>
</dbReference>
<gene>
    <name evidence="15" type="ORF">CJD38_00740</name>
</gene>
<dbReference type="SMART" id="SM00388">
    <property type="entry name" value="HisKA"/>
    <property type="match status" value="1"/>
</dbReference>
<dbReference type="Pfam" id="PF13493">
    <property type="entry name" value="DUF4118"/>
    <property type="match status" value="1"/>
</dbReference>
<dbReference type="GO" id="GO:0005524">
    <property type="term" value="F:ATP binding"/>
    <property type="evidence" value="ECO:0007669"/>
    <property type="project" value="UniProtKB-KW"/>
</dbReference>
<evidence type="ECO:0000256" key="13">
    <source>
        <dbReference type="SAM" id="Phobius"/>
    </source>
</evidence>
<dbReference type="SMART" id="SM00387">
    <property type="entry name" value="HATPase_c"/>
    <property type="match status" value="1"/>
</dbReference>
<dbReference type="EC" id="2.7.13.3" evidence="3"/>
<dbReference type="GO" id="GO:0000155">
    <property type="term" value="F:phosphorelay sensor kinase activity"/>
    <property type="evidence" value="ECO:0007669"/>
    <property type="project" value="InterPro"/>
</dbReference>
<evidence type="ECO:0000256" key="10">
    <source>
        <dbReference type="ARBA" id="ARBA00022989"/>
    </source>
</evidence>
<dbReference type="PRINTS" id="PR00344">
    <property type="entry name" value="BCTRLSENSOR"/>
</dbReference>
<dbReference type="GO" id="GO:0005886">
    <property type="term" value="C:plasma membrane"/>
    <property type="evidence" value="ECO:0007669"/>
    <property type="project" value="TreeGrafter"/>
</dbReference>
<evidence type="ECO:0000256" key="6">
    <source>
        <dbReference type="ARBA" id="ARBA00022692"/>
    </source>
</evidence>
<dbReference type="PANTHER" id="PTHR45569:SF1">
    <property type="entry name" value="SENSOR PROTEIN KDPD"/>
    <property type="match status" value="1"/>
</dbReference>
<dbReference type="Pfam" id="PF00512">
    <property type="entry name" value="HisKA"/>
    <property type="match status" value="1"/>
</dbReference>
<evidence type="ECO:0000256" key="11">
    <source>
        <dbReference type="ARBA" id="ARBA00023012"/>
    </source>
</evidence>
<dbReference type="InterPro" id="IPR005467">
    <property type="entry name" value="His_kinase_dom"/>
</dbReference>
<dbReference type="CDD" id="cd00082">
    <property type="entry name" value="HisKA"/>
    <property type="match status" value="1"/>
</dbReference>
<proteinExistence type="predicted"/>
<dbReference type="PROSITE" id="PS50109">
    <property type="entry name" value="HIS_KIN"/>
    <property type="match status" value="1"/>
</dbReference>
<feature type="transmembrane region" description="Helical" evidence="13">
    <location>
        <begin position="32"/>
        <end position="56"/>
    </location>
</feature>
<keyword evidence="4" id="KW-0597">Phosphoprotein</keyword>
<evidence type="ECO:0000256" key="2">
    <source>
        <dbReference type="ARBA" id="ARBA00004141"/>
    </source>
</evidence>
<accession>A0A2T5MJE3</accession>
<name>A0A2T5MJE3_9GAMM</name>
<evidence type="ECO:0000313" key="15">
    <source>
        <dbReference type="EMBL" id="PTU32684.1"/>
    </source>
</evidence>
<keyword evidence="10 13" id="KW-1133">Transmembrane helix</keyword>
<keyword evidence="8" id="KW-0418">Kinase</keyword>
<keyword evidence="9" id="KW-0067">ATP-binding</keyword>
<dbReference type="InterPro" id="IPR029016">
    <property type="entry name" value="GAF-like_dom_sf"/>
</dbReference>
<keyword evidence="11" id="KW-0902">Two-component regulatory system</keyword>
<reference evidence="15 16" key="1">
    <citation type="submission" date="2018-04" db="EMBL/GenBank/DDBJ databases">
        <title>Novel species isolated from glacier.</title>
        <authorList>
            <person name="Liu Q."/>
            <person name="Xin Y.-H."/>
        </authorList>
    </citation>
    <scope>NUCLEOTIDE SEQUENCE [LARGE SCALE GENOMIC DNA]</scope>
    <source>
        <strain evidence="15 16">GT1R17</strain>
    </source>
</reference>
<dbReference type="InterPro" id="IPR025201">
    <property type="entry name" value="KdpD_TM"/>
</dbReference>
<comment type="subcellular location">
    <subcellularLocation>
        <location evidence="2">Membrane</location>
        <topology evidence="2">Multi-pass membrane protein</topology>
    </subcellularLocation>
</comment>
<dbReference type="Gene3D" id="1.10.287.130">
    <property type="match status" value="1"/>
</dbReference>
<dbReference type="InterPro" id="IPR003661">
    <property type="entry name" value="HisK_dim/P_dom"/>
</dbReference>
<evidence type="ECO:0000256" key="8">
    <source>
        <dbReference type="ARBA" id="ARBA00022777"/>
    </source>
</evidence>
<dbReference type="Gene3D" id="3.30.565.10">
    <property type="entry name" value="Histidine kinase-like ATPase, C-terminal domain"/>
    <property type="match status" value="1"/>
</dbReference>
<keyword evidence="6 13" id="KW-0812">Transmembrane</keyword>
<comment type="catalytic activity">
    <reaction evidence="1">
        <text>ATP + protein L-histidine = ADP + protein N-phospho-L-histidine.</text>
        <dbReference type="EC" id="2.7.13.3"/>
    </reaction>
</comment>
<dbReference type="Proteomes" id="UP000244248">
    <property type="component" value="Unassembled WGS sequence"/>
</dbReference>
<comment type="caution">
    <text evidence="15">The sequence shown here is derived from an EMBL/GenBank/DDBJ whole genome shotgun (WGS) entry which is preliminary data.</text>
</comment>
<keyword evidence="16" id="KW-1185">Reference proteome</keyword>
<dbReference type="InterPro" id="IPR038318">
    <property type="entry name" value="KdpD_sf"/>
</dbReference>
<feature type="transmembrane region" description="Helical" evidence="13">
    <location>
        <begin position="63"/>
        <end position="91"/>
    </location>
</feature>
<sequence length="520" mass="56269">MNSETNTAPAHISNEPESTAAPHWAAYFLSRVWPYIVAISAVVVSTALSNALDIWLSVGSLTLIYLTGVLIVAMRLGLGPSLLCGVLSYAAYSYSFSLPLHTFHLASSQDWLDLGAFMVAAMITGTLASQVRSQLSVIQETARQNHQLYDFTRGIASAINREKLAELVCQHVSATLNCNTIMLFANSADHLESSASSALSKADAQAAKHCFTNRDIIRAESGWSFVPLAGSKQTLGVLGIKLSTPRATLSQNLTYLLLAMRDQAVIALERINLAAHMEQAQLLKETERLREALLSSVSHDLRTPLASIIGAATTLRDLGSELRDSQRHDLLDTVIDESSRLNRFVQNLLDMTRIGYGALKPRAAWVDLREIVGPAIRSLSNAYPEHRVTLDISDALPQVWTDAVLLERVFFNLLDNAAKYAPASKPITLTIRAEARQAPGQAIITIEDHGPGIPPAQREQVFDMFHRVQRGDTSPAGTGMGLAICRGLMLALGGNIVVQAGATTGTRMILTLPLTAAESV</sequence>